<dbReference type="EMBL" id="BGZK01001882">
    <property type="protein sequence ID" value="GBP87768.1"/>
    <property type="molecule type" value="Genomic_DNA"/>
</dbReference>
<reference evidence="7 8" key="1">
    <citation type="journal article" date="2019" name="Commun. Biol.">
        <title>The bagworm genome reveals a unique fibroin gene that provides high tensile strength.</title>
        <authorList>
            <person name="Kono N."/>
            <person name="Nakamura H."/>
            <person name="Ohtoshi R."/>
            <person name="Tomita M."/>
            <person name="Numata K."/>
            <person name="Arakawa K."/>
        </authorList>
    </citation>
    <scope>NUCLEOTIDE SEQUENCE [LARGE SCALE GENOMIC DNA]</scope>
</reference>
<dbReference type="GO" id="GO:0022857">
    <property type="term" value="F:transmembrane transporter activity"/>
    <property type="evidence" value="ECO:0007669"/>
    <property type="project" value="InterPro"/>
</dbReference>
<dbReference type="Proteomes" id="UP000299102">
    <property type="component" value="Unassembled WGS sequence"/>
</dbReference>
<feature type="transmembrane region" description="Helical" evidence="6">
    <location>
        <begin position="391"/>
        <end position="411"/>
    </location>
</feature>
<dbReference type="InterPro" id="IPR036259">
    <property type="entry name" value="MFS_trans_sf"/>
</dbReference>
<feature type="transmembrane region" description="Helical" evidence="6">
    <location>
        <begin position="324"/>
        <end position="348"/>
    </location>
</feature>
<feature type="transmembrane region" description="Helical" evidence="6">
    <location>
        <begin position="253"/>
        <end position="275"/>
    </location>
</feature>
<dbReference type="PANTHER" id="PTHR23507:SF1">
    <property type="entry name" value="FI18259P1-RELATED"/>
    <property type="match status" value="1"/>
</dbReference>
<evidence type="ECO:0000313" key="7">
    <source>
        <dbReference type="EMBL" id="GBP87768.1"/>
    </source>
</evidence>
<dbReference type="SUPFAM" id="SSF103473">
    <property type="entry name" value="MFS general substrate transporter"/>
    <property type="match status" value="1"/>
</dbReference>
<feature type="compositionally biased region" description="Basic and acidic residues" evidence="5">
    <location>
        <begin position="1"/>
        <end position="28"/>
    </location>
</feature>
<evidence type="ECO:0000256" key="1">
    <source>
        <dbReference type="ARBA" id="ARBA00004141"/>
    </source>
</evidence>
<feature type="region of interest" description="Disordered" evidence="5">
    <location>
        <begin position="1"/>
        <end position="45"/>
    </location>
</feature>
<feature type="transmembrane region" description="Helical" evidence="6">
    <location>
        <begin position="193"/>
        <end position="214"/>
    </location>
</feature>
<dbReference type="OrthoDB" id="3026777at2759"/>
<evidence type="ECO:0000256" key="3">
    <source>
        <dbReference type="ARBA" id="ARBA00022989"/>
    </source>
</evidence>
<feature type="transmembrane region" description="Helical" evidence="6">
    <location>
        <begin position="159"/>
        <end position="181"/>
    </location>
</feature>
<dbReference type="GO" id="GO:0016020">
    <property type="term" value="C:membrane"/>
    <property type="evidence" value="ECO:0007669"/>
    <property type="project" value="UniProtKB-SubCell"/>
</dbReference>
<feature type="transmembrane region" description="Helical" evidence="6">
    <location>
        <begin position="360"/>
        <end position="379"/>
    </location>
</feature>
<comment type="subcellular location">
    <subcellularLocation>
        <location evidence="1">Membrane</location>
        <topology evidence="1">Multi-pass membrane protein</topology>
    </subcellularLocation>
</comment>
<protein>
    <recommendedName>
        <fullName evidence="9">Solute carrier family 46 member 3</fullName>
    </recommendedName>
</protein>
<feature type="transmembrane region" description="Helical" evidence="6">
    <location>
        <begin position="226"/>
        <end position="247"/>
    </location>
</feature>
<dbReference type="CDD" id="cd17386">
    <property type="entry name" value="MFS_SLC46"/>
    <property type="match status" value="1"/>
</dbReference>
<dbReference type="PANTHER" id="PTHR23507">
    <property type="entry name" value="ZGC:174356"/>
    <property type="match status" value="1"/>
</dbReference>
<name>A0A4C1ZJ52_EUMVA</name>
<accession>A0A4C1ZJ52</accession>
<evidence type="ECO:0000256" key="5">
    <source>
        <dbReference type="SAM" id="MobiDB-lite"/>
    </source>
</evidence>
<feature type="transmembrane region" description="Helical" evidence="6">
    <location>
        <begin position="480"/>
        <end position="503"/>
    </location>
</feature>
<keyword evidence="3 6" id="KW-1133">Transmembrane helix</keyword>
<sequence>MNQNGSRERYGEDKKVCDEKYEPKELEPLRGTNLTEKQPNKKDEPKKLTIKQKLKLIKDNVTVEPVMAGYIMPSVLASLATQNLNLEKACRVNLNFSSDICTALTLRETKNYSYYEEEVQTLTASMQAWKNVVQTTIPCMLILFVGAWSDKTGRRKACILLPIVGELCTCIGFMVNTYFFYELPVEVTALTEAVFPACTGGWFTMFLGVFSYIGDITTTEDRTFRVGIVNLCMSLGVPIGSALSGILLRLVGYYGVFSISAVLYLFSLSYGYMYLKDPERKTPEICSKPEKKRCFLAEFFDTAHVRETFRVVFKKGDANRRLRVSLLIIVVCVVFGPIHGEFTVMYLFTRYRFNWSEVEFSIWSTYGIITNLLGTLFSISLFSHYLKLDDTILGIISCSSKIVAAFAYAFARNNLEIYIAPLLEILNGTSFIAMRSIASKLVNGEELGKVNSLFGLAEATMPLVYGPLYSRVYMATLNFLPGFVFLLGGALTFPAILIFGWLYHEQRKDVERNAHKGKLESEKLNLEKL</sequence>
<dbReference type="InterPro" id="IPR011701">
    <property type="entry name" value="MFS"/>
</dbReference>
<keyword evidence="2 6" id="KW-0812">Transmembrane</keyword>
<comment type="caution">
    <text evidence="7">The sequence shown here is derived from an EMBL/GenBank/DDBJ whole genome shotgun (WGS) entry which is preliminary data.</text>
</comment>
<keyword evidence="8" id="KW-1185">Reference proteome</keyword>
<evidence type="ECO:0000313" key="8">
    <source>
        <dbReference type="Proteomes" id="UP000299102"/>
    </source>
</evidence>
<dbReference type="Gene3D" id="1.20.1250.20">
    <property type="entry name" value="MFS general substrate transporter like domains"/>
    <property type="match status" value="1"/>
</dbReference>
<dbReference type="Pfam" id="PF07690">
    <property type="entry name" value="MFS_1"/>
    <property type="match status" value="1"/>
</dbReference>
<evidence type="ECO:0000256" key="4">
    <source>
        <dbReference type="ARBA" id="ARBA00023136"/>
    </source>
</evidence>
<proteinExistence type="predicted"/>
<organism evidence="7 8">
    <name type="scientific">Eumeta variegata</name>
    <name type="common">Bagworm moth</name>
    <name type="synonym">Eumeta japonica</name>
    <dbReference type="NCBI Taxonomy" id="151549"/>
    <lineage>
        <taxon>Eukaryota</taxon>
        <taxon>Metazoa</taxon>
        <taxon>Ecdysozoa</taxon>
        <taxon>Arthropoda</taxon>
        <taxon>Hexapoda</taxon>
        <taxon>Insecta</taxon>
        <taxon>Pterygota</taxon>
        <taxon>Neoptera</taxon>
        <taxon>Endopterygota</taxon>
        <taxon>Lepidoptera</taxon>
        <taxon>Glossata</taxon>
        <taxon>Ditrysia</taxon>
        <taxon>Tineoidea</taxon>
        <taxon>Psychidae</taxon>
        <taxon>Oiketicinae</taxon>
        <taxon>Eumeta</taxon>
    </lineage>
</organism>
<evidence type="ECO:0000256" key="2">
    <source>
        <dbReference type="ARBA" id="ARBA00022692"/>
    </source>
</evidence>
<dbReference type="AlphaFoldDB" id="A0A4C1ZJ52"/>
<gene>
    <name evidence="7" type="ORF">EVAR_28650_1</name>
</gene>
<keyword evidence="4 6" id="KW-0472">Membrane</keyword>
<evidence type="ECO:0000256" key="6">
    <source>
        <dbReference type="SAM" id="Phobius"/>
    </source>
</evidence>
<evidence type="ECO:0008006" key="9">
    <source>
        <dbReference type="Google" id="ProtNLM"/>
    </source>
</evidence>